<comment type="caution">
    <text evidence="12">The sequence shown here is derived from an EMBL/GenBank/DDBJ whole genome shotgun (WGS) entry which is preliminary data.</text>
</comment>
<feature type="repeat" description="Solcar" evidence="10">
    <location>
        <begin position="48"/>
        <end position="133"/>
    </location>
</feature>
<keyword evidence="7" id="KW-1133">Transmembrane helix</keyword>
<dbReference type="PROSITE" id="PS50920">
    <property type="entry name" value="SOLCAR"/>
    <property type="match status" value="3"/>
</dbReference>
<dbReference type="AlphaFoldDB" id="A0AB34J5C6"/>
<accession>A0AB34J5C6</accession>
<dbReference type="EMBL" id="JBGBPQ010000012">
    <property type="protein sequence ID" value="KAL1514527.1"/>
    <property type="molecule type" value="Genomic_DNA"/>
</dbReference>
<dbReference type="InterPro" id="IPR050391">
    <property type="entry name" value="Mito_Metabolite_Transporter"/>
</dbReference>
<dbReference type="SUPFAM" id="SSF103506">
    <property type="entry name" value="Mitochondrial carrier"/>
    <property type="match status" value="1"/>
</dbReference>
<dbReference type="FunFam" id="1.50.40.10:FF:000062">
    <property type="entry name" value="mitochondrial uncoupling protein 3"/>
    <property type="match status" value="1"/>
</dbReference>
<dbReference type="InterPro" id="IPR018108">
    <property type="entry name" value="MCP_transmembrane"/>
</dbReference>
<evidence type="ECO:0008006" key="14">
    <source>
        <dbReference type="Google" id="ProtNLM"/>
    </source>
</evidence>
<proteinExistence type="inferred from homology"/>
<protein>
    <recommendedName>
        <fullName evidence="14">Mitochondrial carrier protein</fullName>
    </recommendedName>
</protein>
<evidence type="ECO:0000313" key="12">
    <source>
        <dbReference type="EMBL" id="KAL1514527.1"/>
    </source>
</evidence>
<evidence type="ECO:0000256" key="5">
    <source>
        <dbReference type="ARBA" id="ARBA00022737"/>
    </source>
</evidence>
<dbReference type="Pfam" id="PF00153">
    <property type="entry name" value="Mito_carr"/>
    <property type="match status" value="3"/>
</dbReference>
<dbReference type="PANTHER" id="PTHR45618">
    <property type="entry name" value="MITOCHONDRIAL DICARBOXYLATE CARRIER-RELATED"/>
    <property type="match status" value="1"/>
</dbReference>
<evidence type="ECO:0000256" key="11">
    <source>
        <dbReference type="RuleBase" id="RU000488"/>
    </source>
</evidence>
<keyword evidence="4 10" id="KW-0812">Transmembrane</keyword>
<keyword evidence="3 11" id="KW-0813">Transport</keyword>
<dbReference type="InterPro" id="IPR023395">
    <property type="entry name" value="MCP_dom_sf"/>
</dbReference>
<comment type="similarity">
    <text evidence="2 11">Belongs to the mitochondrial carrier (TC 2.A.29) family.</text>
</comment>
<keyword evidence="6" id="KW-0999">Mitochondrion inner membrane</keyword>
<gene>
    <name evidence="12" type="ORF">AB1Y20_003624</name>
</gene>
<evidence type="ECO:0000256" key="8">
    <source>
        <dbReference type="ARBA" id="ARBA00023128"/>
    </source>
</evidence>
<dbReference type="Gene3D" id="1.50.40.10">
    <property type="entry name" value="Mitochondrial carrier domain"/>
    <property type="match status" value="1"/>
</dbReference>
<keyword evidence="5" id="KW-0677">Repeat</keyword>
<keyword evidence="8" id="KW-0496">Mitochondrion</keyword>
<feature type="repeat" description="Solcar" evidence="10">
    <location>
        <begin position="143"/>
        <end position="237"/>
    </location>
</feature>
<dbReference type="Proteomes" id="UP001515480">
    <property type="component" value="Unassembled WGS sequence"/>
</dbReference>
<evidence type="ECO:0000256" key="1">
    <source>
        <dbReference type="ARBA" id="ARBA00004448"/>
    </source>
</evidence>
<evidence type="ECO:0000313" key="13">
    <source>
        <dbReference type="Proteomes" id="UP001515480"/>
    </source>
</evidence>
<name>A0AB34J5C6_PRYPA</name>
<dbReference type="GO" id="GO:0005743">
    <property type="term" value="C:mitochondrial inner membrane"/>
    <property type="evidence" value="ECO:0007669"/>
    <property type="project" value="UniProtKB-SubCell"/>
</dbReference>
<keyword evidence="9 10" id="KW-0472">Membrane</keyword>
<feature type="repeat" description="Solcar" evidence="10">
    <location>
        <begin position="244"/>
        <end position="334"/>
    </location>
</feature>
<evidence type="ECO:0000256" key="6">
    <source>
        <dbReference type="ARBA" id="ARBA00022792"/>
    </source>
</evidence>
<evidence type="ECO:0000256" key="9">
    <source>
        <dbReference type="ARBA" id="ARBA00023136"/>
    </source>
</evidence>
<organism evidence="12 13">
    <name type="scientific">Prymnesium parvum</name>
    <name type="common">Toxic golden alga</name>
    <dbReference type="NCBI Taxonomy" id="97485"/>
    <lineage>
        <taxon>Eukaryota</taxon>
        <taxon>Haptista</taxon>
        <taxon>Haptophyta</taxon>
        <taxon>Prymnesiophyceae</taxon>
        <taxon>Prymnesiales</taxon>
        <taxon>Prymnesiaceae</taxon>
        <taxon>Prymnesium</taxon>
    </lineage>
</organism>
<evidence type="ECO:0000256" key="2">
    <source>
        <dbReference type="ARBA" id="ARBA00006375"/>
    </source>
</evidence>
<evidence type="ECO:0000256" key="4">
    <source>
        <dbReference type="ARBA" id="ARBA00022692"/>
    </source>
</evidence>
<reference evidence="12 13" key="1">
    <citation type="journal article" date="2024" name="Science">
        <title>Giant polyketide synthase enzymes in the biosynthesis of giant marine polyether toxins.</title>
        <authorList>
            <person name="Fallon T.R."/>
            <person name="Shende V.V."/>
            <person name="Wierzbicki I.H."/>
            <person name="Pendleton A.L."/>
            <person name="Watervoot N.F."/>
            <person name="Auber R.P."/>
            <person name="Gonzalez D.J."/>
            <person name="Wisecaver J.H."/>
            <person name="Moore B.S."/>
        </authorList>
    </citation>
    <scope>NUCLEOTIDE SEQUENCE [LARGE SCALE GENOMIC DNA]</scope>
    <source>
        <strain evidence="12 13">12B1</strain>
    </source>
</reference>
<evidence type="ECO:0000256" key="10">
    <source>
        <dbReference type="PROSITE-ProRule" id="PRU00282"/>
    </source>
</evidence>
<sequence length="341" mass="36394">MGYAHDAFLHRIRVASSAKRRDNFAMPAASAAMGGGADTGSGILGIMKKFCLTGASSMAAEGATFPIDITKTRLQLQGQADFTGTKFGFGGMMMNIMKTEGVGGLYAGVTPAVARHIPYTGFRAIGYEYIRAFFCGDQPKEKAPLLAKMAAGMTAGGVGQAIAVPCDLIKVRMQGDGRLVAAGKLEKPRYTGLFDAFTKIKAQEGIAGFYAGCWPAIQRAALVNLGELTTYDTAKGFFVTKVGDNLLCHLCSAICSGFVASLCSTPADVAKSRIMNQAKLPDGTWPYNGTLDCWRKVVANEGPLALYKGFVPGWLRLGPWQLVFWCTYEQLRIVTGIGGFK</sequence>
<evidence type="ECO:0000256" key="7">
    <source>
        <dbReference type="ARBA" id="ARBA00022989"/>
    </source>
</evidence>
<comment type="subcellular location">
    <subcellularLocation>
        <location evidence="1">Mitochondrion inner membrane</location>
        <topology evidence="1">Multi-pass membrane protein</topology>
    </subcellularLocation>
</comment>
<evidence type="ECO:0000256" key="3">
    <source>
        <dbReference type="ARBA" id="ARBA00022448"/>
    </source>
</evidence>
<keyword evidence="13" id="KW-1185">Reference proteome</keyword>